<dbReference type="PANTHER" id="PTHR42849:SF1">
    <property type="entry name" value="N-ACETYLNEURAMINATE LYASE"/>
    <property type="match status" value="1"/>
</dbReference>
<dbReference type="Gene3D" id="3.20.20.70">
    <property type="entry name" value="Aldolase class I"/>
    <property type="match status" value="1"/>
</dbReference>
<sequence>MQTNYLTPVVTALDAEGHLDLQANKNIYDYLINGGVNGLLIMGSAGEFYALSMTERKQLVDLAISYAQPRIKVLLGTGCITLEDTLELSRYAEKKGAENLILMSPYYFPVPEVSLERFFGEIADTVSCNIYLYNFPDRTGYDLTPELTLKLIAAHPNIVGYKDTVSDMAHTRKLLTAVKGTYSNFEIFSGFDENFTRNILSGGEGAIGALSNIFPELFAQLINETENNNLIGIKKIQSKIDKLMSIYDVSECFIPIIKEAMIMQGVEMQSYCKSPLLQATQVQIEQIATIIESADVAEVIPN</sequence>
<protein>
    <submittedName>
        <fullName evidence="3">Dihydrodipicolinate synthase family protein</fullName>
    </submittedName>
</protein>
<keyword evidence="4" id="KW-1185">Reference proteome</keyword>
<dbReference type="Proteomes" id="UP001597267">
    <property type="component" value="Unassembled WGS sequence"/>
</dbReference>
<dbReference type="RefSeq" id="WP_225423602.1">
    <property type="nucleotide sequence ID" value="NZ_JBHTOP010000002.1"/>
</dbReference>
<dbReference type="PRINTS" id="PR00146">
    <property type="entry name" value="DHPICSNTHASE"/>
</dbReference>
<comment type="similarity">
    <text evidence="2">Belongs to the DapA family.</text>
</comment>
<dbReference type="PANTHER" id="PTHR42849">
    <property type="entry name" value="N-ACETYLNEURAMINATE LYASE"/>
    <property type="match status" value="1"/>
</dbReference>
<reference evidence="4" key="1">
    <citation type="journal article" date="2019" name="Int. J. Syst. Evol. Microbiol.">
        <title>The Global Catalogue of Microorganisms (GCM) 10K type strain sequencing project: providing services to taxonomists for standard genome sequencing and annotation.</title>
        <authorList>
            <consortium name="The Broad Institute Genomics Platform"/>
            <consortium name="The Broad Institute Genome Sequencing Center for Infectious Disease"/>
            <person name="Wu L."/>
            <person name="Ma J."/>
        </authorList>
    </citation>
    <scope>NUCLEOTIDE SEQUENCE [LARGE SCALE GENOMIC DNA]</scope>
    <source>
        <strain evidence="4">CCM 8896</strain>
    </source>
</reference>
<dbReference type="PIRSF" id="PIRSF001365">
    <property type="entry name" value="DHDPS"/>
    <property type="match status" value="1"/>
</dbReference>
<evidence type="ECO:0000256" key="2">
    <source>
        <dbReference type="PIRNR" id="PIRNR001365"/>
    </source>
</evidence>
<gene>
    <name evidence="3" type="ORF">ACFQ5M_00930</name>
</gene>
<dbReference type="EMBL" id="JBHTOP010000002">
    <property type="protein sequence ID" value="MFD1670651.1"/>
    <property type="molecule type" value="Genomic_DNA"/>
</dbReference>
<dbReference type="CDD" id="cd00408">
    <property type="entry name" value="DHDPS-like"/>
    <property type="match status" value="1"/>
</dbReference>
<dbReference type="SMART" id="SM01130">
    <property type="entry name" value="DHDPS"/>
    <property type="match status" value="1"/>
</dbReference>
<evidence type="ECO:0000313" key="4">
    <source>
        <dbReference type="Proteomes" id="UP001597267"/>
    </source>
</evidence>
<evidence type="ECO:0000256" key="1">
    <source>
        <dbReference type="ARBA" id="ARBA00023239"/>
    </source>
</evidence>
<evidence type="ECO:0000313" key="3">
    <source>
        <dbReference type="EMBL" id="MFD1670651.1"/>
    </source>
</evidence>
<accession>A0ABW4J2Q2</accession>
<keyword evidence="1 2" id="KW-0456">Lyase</keyword>
<proteinExistence type="inferred from homology"/>
<name>A0ABW4J2Q2_9LACO</name>
<dbReference type="SUPFAM" id="SSF51569">
    <property type="entry name" value="Aldolase"/>
    <property type="match status" value="1"/>
</dbReference>
<dbReference type="InterPro" id="IPR002220">
    <property type="entry name" value="DapA-like"/>
</dbReference>
<dbReference type="Pfam" id="PF00701">
    <property type="entry name" value="DHDPS"/>
    <property type="match status" value="1"/>
</dbReference>
<dbReference type="InterPro" id="IPR013785">
    <property type="entry name" value="Aldolase_TIM"/>
</dbReference>
<comment type="caution">
    <text evidence="3">The sequence shown here is derived from an EMBL/GenBank/DDBJ whole genome shotgun (WGS) entry which is preliminary data.</text>
</comment>
<organism evidence="3 4">
    <name type="scientific">Agrilactobacillus yilanensis</name>
    <dbReference type="NCBI Taxonomy" id="2485997"/>
    <lineage>
        <taxon>Bacteria</taxon>
        <taxon>Bacillati</taxon>
        <taxon>Bacillota</taxon>
        <taxon>Bacilli</taxon>
        <taxon>Lactobacillales</taxon>
        <taxon>Lactobacillaceae</taxon>
        <taxon>Agrilactobacillus</taxon>
    </lineage>
</organism>